<feature type="region of interest" description="Disordered" evidence="1">
    <location>
        <begin position="1"/>
        <end position="35"/>
    </location>
</feature>
<evidence type="ECO:0000313" key="5">
    <source>
        <dbReference type="Proteomes" id="UP000521676"/>
    </source>
</evidence>
<dbReference type="AlphaFoldDB" id="A0A8T7M5R6"/>
<evidence type="ECO:0000313" key="4">
    <source>
        <dbReference type="EMBL" id="WJW69346.1"/>
    </source>
</evidence>
<dbReference type="EMBL" id="CP128400">
    <property type="protein sequence ID" value="WJW69346.1"/>
    <property type="molecule type" value="Genomic_DNA"/>
</dbReference>
<reference evidence="3 5" key="1">
    <citation type="submission" date="2020-06" db="EMBL/GenBank/DDBJ databases">
        <title>Anoxygenic phototrophic Chloroflexota member uses a Type I reaction center.</title>
        <authorList>
            <person name="Tsuji J.M."/>
            <person name="Shaw N.A."/>
            <person name="Nagashima S."/>
            <person name="Venkiteswaran J."/>
            <person name="Schiff S.L."/>
            <person name="Hanada S."/>
            <person name="Tank M."/>
            <person name="Neufeld J.D."/>
        </authorList>
    </citation>
    <scope>NUCLEOTIDE SEQUENCE [LARGE SCALE GENOMIC DNA]</scope>
    <source>
        <strain evidence="3">L227-S17</strain>
    </source>
</reference>
<evidence type="ECO:0000313" key="3">
    <source>
        <dbReference type="EMBL" id="NWJ47434.1"/>
    </source>
</evidence>
<keyword evidence="6" id="KW-1185">Reference proteome</keyword>
<organism evidence="3 5">
    <name type="scientific">Candidatus Chlorohelix allophototropha</name>
    <dbReference type="NCBI Taxonomy" id="3003348"/>
    <lineage>
        <taxon>Bacteria</taxon>
        <taxon>Bacillati</taxon>
        <taxon>Chloroflexota</taxon>
        <taxon>Chloroflexia</taxon>
        <taxon>Candidatus Chloroheliales</taxon>
        <taxon>Candidatus Chloroheliaceae</taxon>
        <taxon>Candidatus Chlorohelix</taxon>
    </lineage>
</organism>
<dbReference type="RefSeq" id="WP_341471235.1">
    <property type="nucleotide sequence ID" value="NZ_CP128400.1"/>
</dbReference>
<dbReference type="EMBL" id="JACATZ010000003">
    <property type="protein sequence ID" value="NWJ47434.1"/>
    <property type="molecule type" value="Genomic_DNA"/>
</dbReference>
<dbReference type="Proteomes" id="UP001431572">
    <property type="component" value="Chromosome 2"/>
</dbReference>
<evidence type="ECO:0000256" key="2">
    <source>
        <dbReference type="SAM" id="Phobius"/>
    </source>
</evidence>
<proteinExistence type="predicted"/>
<keyword evidence="2" id="KW-0812">Transmembrane</keyword>
<evidence type="ECO:0000313" key="6">
    <source>
        <dbReference type="Proteomes" id="UP001431572"/>
    </source>
</evidence>
<feature type="transmembrane region" description="Helical" evidence="2">
    <location>
        <begin position="93"/>
        <end position="117"/>
    </location>
</feature>
<keyword evidence="2" id="KW-0472">Membrane</keyword>
<feature type="transmembrane region" description="Helical" evidence="2">
    <location>
        <begin position="129"/>
        <end position="147"/>
    </location>
</feature>
<keyword evidence="2" id="KW-1133">Transmembrane helix</keyword>
<evidence type="ECO:0000256" key="1">
    <source>
        <dbReference type="SAM" id="MobiDB-lite"/>
    </source>
</evidence>
<feature type="transmembrane region" description="Helical" evidence="2">
    <location>
        <begin position="222"/>
        <end position="240"/>
    </location>
</feature>
<name>A0A8T7M5R6_9CHLR</name>
<gene>
    <name evidence="3" type="ORF">HXX08_16365</name>
    <name evidence="4" type="ORF">OZ401_002954</name>
</gene>
<accession>A0A8T7M5R6</accession>
<sequence length="256" mass="28119">MVEKSKQSNIEPFSPADGLSESGETDLLPPYTSTGERGETVLACAMCKTPTPVEELTVTSKSRWSYETSLVVCPECLERMQLETDKQTPLGDLIMASVWGLIAFIITTTALGTLIWLNRSETFEVMWGYIGAYLLVIPGFVIGKAIYFGSGRHDSTAQLWIAMGYTALSLLITNYINQISFVNLALDIARPDGHALAYIDPLPYFTNYIIQPLFDLLANDPLVLLFVVIGTVLGLTVAYISSGGPRLYTRPFKGGR</sequence>
<protein>
    <submittedName>
        <fullName evidence="3">Uncharacterized protein</fullName>
    </submittedName>
</protein>
<feature type="transmembrane region" description="Helical" evidence="2">
    <location>
        <begin position="159"/>
        <end position="176"/>
    </location>
</feature>
<reference evidence="4" key="2">
    <citation type="journal article" date="2024" name="Nature">
        <title>Anoxygenic phototroph of the Chloroflexota uses a type I reaction centre.</title>
        <authorList>
            <person name="Tsuji J.M."/>
            <person name="Shaw N.A."/>
            <person name="Nagashima S."/>
            <person name="Venkiteswaran J.J."/>
            <person name="Schiff S.L."/>
            <person name="Watanabe T."/>
            <person name="Fukui M."/>
            <person name="Hanada S."/>
            <person name="Tank M."/>
            <person name="Neufeld J.D."/>
        </authorList>
    </citation>
    <scope>NUCLEOTIDE SEQUENCE</scope>
    <source>
        <strain evidence="4">L227-S17</strain>
    </source>
</reference>
<dbReference type="Proteomes" id="UP000521676">
    <property type="component" value="Unassembled WGS sequence"/>
</dbReference>